<evidence type="ECO:0000313" key="2">
    <source>
        <dbReference type="Proteomes" id="UP000054549"/>
    </source>
</evidence>
<keyword evidence="2" id="KW-1185">Reference proteome</keyword>
<protein>
    <submittedName>
        <fullName evidence="1">Uncharacterized protein</fullName>
    </submittedName>
</protein>
<accession>A0A0C2WMY2</accession>
<evidence type="ECO:0000313" key="1">
    <source>
        <dbReference type="EMBL" id="KIL58066.1"/>
    </source>
</evidence>
<name>A0A0C2WMY2_AMAMK</name>
<dbReference type="AlphaFoldDB" id="A0A0C2WMY2"/>
<organism evidence="1 2">
    <name type="scientific">Amanita muscaria (strain Koide BX008)</name>
    <dbReference type="NCBI Taxonomy" id="946122"/>
    <lineage>
        <taxon>Eukaryota</taxon>
        <taxon>Fungi</taxon>
        <taxon>Dikarya</taxon>
        <taxon>Basidiomycota</taxon>
        <taxon>Agaricomycotina</taxon>
        <taxon>Agaricomycetes</taxon>
        <taxon>Agaricomycetidae</taxon>
        <taxon>Agaricales</taxon>
        <taxon>Pluteineae</taxon>
        <taxon>Amanitaceae</taxon>
        <taxon>Amanita</taxon>
    </lineage>
</organism>
<sequence>MGTINAVICSSKSLSTCYVKLEAIYSILHFMTWLFCSVGGYDHRYWPIASTFFSATSTLCTPHSSSTSKTETMVLTKYYHESIFYTLYLPFPGIVQTRLANVKDIHPRLNMIVDVVHCRV</sequence>
<gene>
    <name evidence="1" type="ORF">M378DRAFT_341644</name>
</gene>
<reference evidence="1 2" key="1">
    <citation type="submission" date="2014-04" db="EMBL/GenBank/DDBJ databases">
        <title>Evolutionary Origins and Diversification of the Mycorrhizal Mutualists.</title>
        <authorList>
            <consortium name="DOE Joint Genome Institute"/>
            <consortium name="Mycorrhizal Genomics Consortium"/>
            <person name="Kohler A."/>
            <person name="Kuo A."/>
            <person name="Nagy L.G."/>
            <person name="Floudas D."/>
            <person name="Copeland A."/>
            <person name="Barry K.W."/>
            <person name="Cichocki N."/>
            <person name="Veneault-Fourrey C."/>
            <person name="LaButti K."/>
            <person name="Lindquist E.A."/>
            <person name="Lipzen A."/>
            <person name="Lundell T."/>
            <person name="Morin E."/>
            <person name="Murat C."/>
            <person name="Riley R."/>
            <person name="Ohm R."/>
            <person name="Sun H."/>
            <person name="Tunlid A."/>
            <person name="Henrissat B."/>
            <person name="Grigoriev I.V."/>
            <person name="Hibbett D.S."/>
            <person name="Martin F."/>
        </authorList>
    </citation>
    <scope>NUCLEOTIDE SEQUENCE [LARGE SCALE GENOMIC DNA]</scope>
    <source>
        <strain evidence="1 2">Koide BX008</strain>
    </source>
</reference>
<dbReference type="HOGENOM" id="CLU_2049089_0_0_1"/>
<dbReference type="Proteomes" id="UP000054549">
    <property type="component" value="Unassembled WGS sequence"/>
</dbReference>
<dbReference type="InParanoid" id="A0A0C2WMY2"/>
<proteinExistence type="predicted"/>
<dbReference type="EMBL" id="KN818348">
    <property type="protein sequence ID" value="KIL58066.1"/>
    <property type="molecule type" value="Genomic_DNA"/>
</dbReference>